<feature type="binding site" evidence="13">
    <location>
        <position position="48"/>
    </location>
    <ligand>
        <name>NADPH</name>
        <dbReference type="ChEBI" id="CHEBI:57783"/>
    </ligand>
</feature>
<feature type="binding site" evidence="13">
    <location>
        <position position="189"/>
    </location>
    <ligand>
        <name>sn-glycerol 3-phosphate</name>
        <dbReference type="ChEBI" id="CHEBI:57597"/>
    </ligand>
</feature>
<evidence type="ECO:0000256" key="4">
    <source>
        <dbReference type="ARBA" id="ARBA00023002"/>
    </source>
</evidence>
<dbReference type="GO" id="GO:0051287">
    <property type="term" value="F:NAD binding"/>
    <property type="evidence" value="ECO:0007669"/>
    <property type="project" value="InterPro"/>
</dbReference>
<dbReference type="InterPro" id="IPR006109">
    <property type="entry name" value="G3P_DH_NAD-dep_C"/>
</dbReference>
<evidence type="ECO:0000256" key="3">
    <source>
        <dbReference type="ARBA" id="ARBA00022857"/>
    </source>
</evidence>
<dbReference type="Gene3D" id="1.10.1040.10">
    <property type="entry name" value="N-(1-d-carboxylethyl)-l-norvaline Dehydrogenase, domain 2"/>
    <property type="match status" value="1"/>
</dbReference>
<comment type="caution">
    <text evidence="13">Lacks conserved residue(s) required for the propagation of feature annotation.</text>
</comment>
<evidence type="ECO:0000256" key="7">
    <source>
        <dbReference type="ARBA" id="ARBA00023209"/>
    </source>
</evidence>
<evidence type="ECO:0000256" key="15">
    <source>
        <dbReference type="PIRSR" id="PIRSR000114-2"/>
    </source>
</evidence>
<keyword evidence="8 13" id="KW-1208">Phospholipid metabolism</keyword>
<keyword evidence="13" id="KW-0547">Nucleotide-binding</keyword>
<dbReference type="InterPro" id="IPR008927">
    <property type="entry name" value="6-PGluconate_DH-like_C_sf"/>
</dbReference>
<dbReference type="Proteomes" id="UP000753256">
    <property type="component" value="Unassembled WGS sequence"/>
</dbReference>
<evidence type="ECO:0000313" key="21">
    <source>
        <dbReference type="Proteomes" id="UP000753256"/>
    </source>
</evidence>
<dbReference type="HAMAP" id="MF_00394">
    <property type="entry name" value="NAD_Glyc3P_dehydrog"/>
    <property type="match status" value="1"/>
</dbReference>
<dbReference type="Pfam" id="PF01210">
    <property type="entry name" value="NAD_Gly3P_dh_N"/>
    <property type="match status" value="1"/>
</dbReference>
<dbReference type="PIRSF" id="PIRSF000114">
    <property type="entry name" value="Glycerol-3-P_dh"/>
    <property type="match status" value="1"/>
</dbReference>
<gene>
    <name evidence="13" type="primary">gpsA</name>
    <name evidence="20" type="ORF">K8V70_06030</name>
</gene>
<feature type="active site" description="Proton acceptor" evidence="13 14">
    <location>
        <position position="189"/>
    </location>
</feature>
<evidence type="ECO:0000256" key="10">
    <source>
        <dbReference type="ARBA" id="ARBA00066687"/>
    </source>
</evidence>
<feature type="domain" description="Glycerol-3-phosphate dehydrogenase NAD-dependent C-terminal" evidence="19">
    <location>
        <begin position="178"/>
        <end position="318"/>
    </location>
</feature>
<keyword evidence="2 13" id="KW-0444">Lipid biosynthesis</keyword>
<dbReference type="InterPro" id="IPR013328">
    <property type="entry name" value="6PGD_dom2"/>
</dbReference>
<comment type="caution">
    <text evidence="20">The sequence shown here is derived from an EMBL/GenBank/DDBJ whole genome shotgun (WGS) entry which is preliminary data.</text>
</comment>
<dbReference type="GO" id="GO:0046167">
    <property type="term" value="P:glycerol-3-phosphate biosynthetic process"/>
    <property type="evidence" value="ECO:0007669"/>
    <property type="project" value="UniProtKB-UniRule"/>
</dbReference>
<feature type="binding site" evidence="13">
    <location>
        <position position="10"/>
    </location>
    <ligand>
        <name>NADPH</name>
        <dbReference type="ChEBI" id="CHEBI:57783"/>
    </ligand>
</feature>
<comment type="subcellular location">
    <subcellularLocation>
        <location evidence="13">Cytoplasm</location>
    </subcellularLocation>
</comment>
<reference evidence="20" key="1">
    <citation type="journal article" date="2021" name="PeerJ">
        <title>Extensive microbial diversity within the chicken gut microbiome revealed by metagenomics and culture.</title>
        <authorList>
            <person name="Gilroy R."/>
            <person name="Ravi A."/>
            <person name="Getino M."/>
            <person name="Pursley I."/>
            <person name="Horton D.L."/>
            <person name="Alikhan N.F."/>
            <person name="Baker D."/>
            <person name="Gharbi K."/>
            <person name="Hall N."/>
            <person name="Watson M."/>
            <person name="Adriaenssens E.M."/>
            <person name="Foster-Nyarko E."/>
            <person name="Jarju S."/>
            <person name="Secka A."/>
            <person name="Antonio M."/>
            <person name="Oren A."/>
            <person name="Chaudhuri R.R."/>
            <person name="La Ragione R."/>
            <person name="Hildebrand F."/>
            <person name="Pallen M.J."/>
        </authorList>
    </citation>
    <scope>NUCLEOTIDE SEQUENCE</scope>
    <source>
        <strain evidence="20">ChiHjej13B12-9602</strain>
    </source>
</reference>
<evidence type="ECO:0000256" key="2">
    <source>
        <dbReference type="ARBA" id="ARBA00022516"/>
    </source>
</evidence>
<evidence type="ECO:0000256" key="13">
    <source>
        <dbReference type="HAMAP-Rule" id="MF_00394"/>
    </source>
</evidence>
<comment type="catalytic activity">
    <reaction evidence="13">
        <text>sn-glycerol 3-phosphate + NAD(+) = dihydroxyacetone phosphate + NADH + H(+)</text>
        <dbReference type="Rhea" id="RHEA:11092"/>
        <dbReference type="ChEBI" id="CHEBI:15378"/>
        <dbReference type="ChEBI" id="CHEBI:57540"/>
        <dbReference type="ChEBI" id="CHEBI:57597"/>
        <dbReference type="ChEBI" id="CHEBI:57642"/>
        <dbReference type="ChEBI" id="CHEBI:57945"/>
        <dbReference type="EC" id="1.1.1.94"/>
    </reaction>
</comment>
<dbReference type="GO" id="GO:0047952">
    <property type="term" value="F:glycerol-3-phosphate dehydrogenase [NAD(P)+] activity"/>
    <property type="evidence" value="ECO:0007669"/>
    <property type="project" value="UniProtKB-UniRule"/>
</dbReference>
<dbReference type="GO" id="GO:0005975">
    <property type="term" value="P:carbohydrate metabolic process"/>
    <property type="evidence" value="ECO:0007669"/>
    <property type="project" value="InterPro"/>
</dbReference>
<dbReference type="FunFam" id="1.10.1040.10:FF:000001">
    <property type="entry name" value="Glycerol-3-phosphate dehydrogenase [NAD(P)+]"/>
    <property type="match status" value="1"/>
</dbReference>
<dbReference type="EMBL" id="DYUZ01000025">
    <property type="protein sequence ID" value="HJG37405.1"/>
    <property type="molecule type" value="Genomic_DNA"/>
</dbReference>
<feature type="binding site" evidence="13">
    <location>
        <position position="254"/>
    </location>
    <ligand>
        <name>sn-glycerol 3-phosphate</name>
        <dbReference type="ChEBI" id="CHEBI:57597"/>
    </ligand>
</feature>
<dbReference type="GO" id="GO:0046168">
    <property type="term" value="P:glycerol-3-phosphate catabolic process"/>
    <property type="evidence" value="ECO:0007669"/>
    <property type="project" value="InterPro"/>
</dbReference>
<evidence type="ECO:0000256" key="1">
    <source>
        <dbReference type="ARBA" id="ARBA00011009"/>
    </source>
</evidence>
<evidence type="ECO:0000256" key="6">
    <source>
        <dbReference type="ARBA" id="ARBA00023098"/>
    </source>
</evidence>
<sequence>MKIAVIGAGSWGTAIAGVAAAKADEVVLWSHDAPVPDGINRNHRNPLYLTGYTLPANVTCTGDFASALTGCEGIIIVVPSPFIRSTLRNAAPEVPAGVPVLTLTKGIEAETGKLMSDIVIEELGGAERVAALSGPNHAEEICTGSLSAAVIAAQKPEVAEFFKDLLISPTFRIYTSDDMCGIETCGAVKNVIAIVCGIAAGAGYGDNTLALIMTRGLAEISRIVFACGGRPMTCMGLAGMGDLIATCTSEHSRNRTFGVSFAHGESLDEYQARTHMIVEGAVAAKSTAQLARKLNVDAPITFALEAALYGGASMEDALHMLIDRFPTEEFYGLDGETA</sequence>
<evidence type="ECO:0000256" key="9">
    <source>
        <dbReference type="ARBA" id="ARBA00052716"/>
    </source>
</evidence>
<keyword evidence="3 13" id="KW-0521">NADP</keyword>
<comment type="similarity">
    <text evidence="1 13 17">Belongs to the NAD-dependent glycerol-3-phosphate dehydrogenase family.</text>
</comment>
<evidence type="ECO:0000256" key="11">
    <source>
        <dbReference type="ARBA" id="ARBA00069372"/>
    </source>
</evidence>
<evidence type="ECO:0000256" key="17">
    <source>
        <dbReference type="RuleBase" id="RU000437"/>
    </source>
</evidence>
<dbReference type="RefSeq" id="WP_273190202.1">
    <property type="nucleotide sequence ID" value="NZ_DYUZ01000025.1"/>
</dbReference>
<feature type="domain" description="Glycerol-3-phosphate dehydrogenase NAD-dependent N-terminal" evidence="18">
    <location>
        <begin position="2"/>
        <end position="158"/>
    </location>
</feature>
<keyword evidence="13" id="KW-0963">Cytoplasm</keyword>
<feature type="binding site" evidence="13">
    <location>
        <position position="253"/>
    </location>
    <ligand>
        <name>sn-glycerol 3-phosphate</name>
        <dbReference type="ChEBI" id="CHEBI:57597"/>
    </ligand>
</feature>
<feature type="binding site" evidence="13">
    <location>
        <position position="242"/>
    </location>
    <ligand>
        <name>sn-glycerol 3-phosphate</name>
        <dbReference type="ChEBI" id="CHEBI:57597"/>
    </ligand>
</feature>
<evidence type="ECO:0000256" key="16">
    <source>
        <dbReference type="PIRSR" id="PIRSR000114-3"/>
    </source>
</evidence>
<feature type="binding site" evidence="13">
    <location>
        <position position="105"/>
    </location>
    <ligand>
        <name>sn-glycerol 3-phosphate</name>
        <dbReference type="ChEBI" id="CHEBI:57597"/>
    </ligand>
</feature>
<comment type="function">
    <text evidence="13">Catalyzes the reduction of the glycolytic intermediate dihydroxyacetone phosphate (DHAP) to sn-glycerol 3-phosphate (G3P), the key precursor for phospholipid synthesis.</text>
</comment>
<comment type="pathway">
    <text evidence="13">Membrane lipid metabolism; glycerophospholipid metabolism.</text>
</comment>
<dbReference type="Gene3D" id="3.40.50.720">
    <property type="entry name" value="NAD(P)-binding Rossmann-like Domain"/>
    <property type="match status" value="1"/>
</dbReference>
<evidence type="ECO:0000256" key="8">
    <source>
        <dbReference type="ARBA" id="ARBA00023264"/>
    </source>
</evidence>
<feature type="binding site" evidence="16">
    <location>
        <begin position="7"/>
        <end position="12"/>
    </location>
    <ligand>
        <name>NAD(+)</name>
        <dbReference type="ChEBI" id="CHEBI:57540"/>
    </ligand>
</feature>
<evidence type="ECO:0000256" key="14">
    <source>
        <dbReference type="PIRSR" id="PIRSR000114-1"/>
    </source>
</evidence>
<dbReference type="PRINTS" id="PR00077">
    <property type="entry name" value="GPDHDRGNASE"/>
</dbReference>
<dbReference type="SUPFAM" id="SSF48179">
    <property type="entry name" value="6-phosphogluconate dehydrogenase C-terminal domain-like"/>
    <property type="match status" value="1"/>
</dbReference>
<feature type="binding site" evidence="15">
    <location>
        <position position="105"/>
    </location>
    <ligand>
        <name>substrate</name>
    </ligand>
</feature>
<feature type="binding site" evidence="15">
    <location>
        <begin position="253"/>
        <end position="254"/>
    </location>
    <ligand>
        <name>substrate</name>
    </ligand>
</feature>
<evidence type="ECO:0000256" key="12">
    <source>
        <dbReference type="ARBA" id="ARBA00080511"/>
    </source>
</evidence>
<dbReference type="EC" id="1.1.1.94" evidence="10 13"/>
<feature type="binding site" evidence="16">
    <location>
        <position position="82"/>
    </location>
    <ligand>
        <name>NAD(+)</name>
        <dbReference type="ChEBI" id="CHEBI:57540"/>
    </ligand>
</feature>
<dbReference type="InterPro" id="IPR006168">
    <property type="entry name" value="G3P_DH_NAD-dep"/>
</dbReference>
<feature type="binding site" evidence="13">
    <location>
        <position position="138"/>
    </location>
    <ligand>
        <name>NADPH</name>
        <dbReference type="ChEBI" id="CHEBI:57783"/>
    </ligand>
</feature>
<dbReference type="Pfam" id="PF07479">
    <property type="entry name" value="NAD_Gly3P_dh_C"/>
    <property type="match status" value="1"/>
</dbReference>
<feature type="binding site" evidence="13">
    <location>
        <position position="31"/>
    </location>
    <ligand>
        <name>NADPH</name>
        <dbReference type="ChEBI" id="CHEBI:57783"/>
    </ligand>
</feature>
<feature type="binding site" evidence="16">
    <location>
        <position position="138"/>
    </location>
    <ligand>
        <name>NAD(+)</name>
        <dbReference type="ChEBI" id="CHEBI:57540"/>
    </ligand>
</feature>
<dbReference type="GO" id="GO:0006650">
    <property type="term" value="P:glycerophospholipid metabolic process"/>
    <property type="evidence" value="ECO:0007669"/>
    <property type="project" value="UniProtKB-UniRule"/>
</dbReference>
<name>A0A921IV34_9ACTN</name>
<protein>
    <recommendedName>
        <fullName evidence="11 13">Glycerol-3-phosphate dehydrogenase [NAD(P)+]</fullName>
        <ecNumber evidence="10 13">1.1.1.94</ecNumber>
    </recommendedName>
    <alternativeName>
        <fullName evidence="13">NAD(P)(+)-dependent glycerol-3-phosphate dehydrogenase</fullName>
    </alternativeName>
    <alternativeName>
        <fullName evidence="12 13">NAD(P)H-dependent dihydroxyacetone-phosphate reductase</fullName>
    </alternativeName>
</protein>
<feature type="binding site" evidence="13">
    <location>
        <position position="11"/>
    </location>
    <ligand>
        <name>NADPH</name>
        <dbReference type="ChEBI" id="CHEBI:57783"/>
    </ligand>
</feature>
<feature type="binding site" evidence="13">
    <location>
        <position position="279"/>
    </location>
    <ligand>
        <name>NADPH</name>
        <dbReference type="ChEBI" id="CHEBI:57783"/>
    </ligand>
</feature>
<dbReference type="FunFam" id="3.40.50.720:FF:000019">
    <property type="entry name" value="Glycerol-3-phosphate dehydrogenase [NAD(P)+]"/>
    <property type="match status" value="1"/>
</dbReference>
<evidence type="ECO:0000313" key="20">
    <source>
        <dbReference type="EMBL" id="HJG37405.1"/>
    </source>
</evidence>
<dbReference type="NCBIfam" id="NF000942">
    <property type="entry name" value="PRK00094.1-4"/>
    <property type="match status" value="1"/>
</dbReference>
<feature type="binding site" evidence="13">
    <location>
        <position position="277"/>
    </location>
    <ligand>
        <name>NADPH</name>
        <dbReference type="ChEBI" id="CHEBI:57783"/>
    </ligand>
</feature>
<feature type="binding site" evidence="13">
    <location>
        <position position="252"/>
    </location>
    <ligand>
        <name>sn-glycerol 3-phosphate</name>
        <dbReference type="ChEBI" id="CHEBI:57597"/>
    </ligand>
</feature>
<dbReference type="GO" id="GO:0005829">
    <property type="term" value="C:cytosol"/>
    <property type="evidence" value="ECO:0007669"/>
    <property type="project" value="TreeGrafter"/>
</dbReference>
<comment type="catalytic activity">
    <reaction evidence="9">
        <text>sn-glycerol 3-phosphate + NADP(+) = dihydroxyacetone phosphate + NADPH + H(+)</text>
        <dbReference type="Rhea" id="RHEA:11096"/>
        <dbReference type="ChEBI" id="CHEBI:15378"/>
        <dbReference type="ChEBI" id="CHEBI:57597"/>
        <dbReference type="ChEBI" id="CHEBI:57642"/>
        <dbReference type="ChEBI" id="CHEBI:57783"/>
        <dbReference type="ChEBI" id="CHEBI:58349"/>
        <dbReference type="EC" id="1.1.1.94"/>
    </reaction>
    <physiologicalReaction direction="right-to-left" evidence="9">
        <dbReference type="Rhea" id="RHEA:11098"/>
    </physiologicalReaction>
</comment>
<feature type="binding site" evidence="13">
    <location>
        <position position="105"/>
    </location>
    <ligand>
        <name>NADPH</name>
        <dbReference type="ChEBI" id="CHEBI:57783"/>
    </ligand>
</feature>
<keyword evidence="4 13" id="KW-0560">Oxidoreductase</keyword>
<dbReference type="SUPFAM" id="SSF51735">
    <property type="entry name" value="NAD(P)-binding Rossmann-fold domains"/>
    <property type="match status" value="1"/>
</dbReference>
<keyword evidence="5 13" id="KW-0520">NAD</keyword>
<dbReference type="PANTHER" id="PTHR11728:SF1">
    <property type="entry name" value="GLYCEROL-3-PHOSPHATE DEHYDROGENASE [NAD(+)] 2, CHLOROPLASTIC"/>
    <property type="match status" value="1"/>
</dbReference>
<proteinExistence type="inferred from homology"/>
<evidence type="ECO:0000259" key="18">
    <source>
        <dbReference type="Pfam" id="PF01210"/>
    </source>
</evidence>
<organism evidence="20 21">
    <name type="scientific">Enorma phocaeensis</name>
    <dbReference type="NCBI Taxonomy" id="1871019"/>
    <lineage>
        <taxon>Bacteria</taxon>
        <taxon>Bacillati</taxon>
        <taxon>Actinomycetota</taxon>
        <taxon>Coriobacteriia</taxon>
        <taxon>Coriobacteriales</taxon>
        <taxon>Coriobacteriaceae</taxon>
        <taxon>Enorma</taxon>
    </lineage>
</organism>
<feature type="binding site" evidence="13">
    <location>
        <position position="253"/>
    </location>
    <ligand>
        <name>NADPH</name>
        <dbReference type="ChEBI" id="CHEBI:57783"/>
    </ligand>
</feature>
<evidence type="ECO:0000256" key="5">
    <source>
        <dbReference type="ARBA" id="ARBA00023027"/>
    </source>
</evidence>
<accession>A0A921IV34</accession>
<feature type="binding site" evidence="13">
    <location>
        <position position="134"/>
    </location>
    <ligand>
        <name>sn-glycerol 3-phosphate</name>
        <dbReference type="ChEBI" id="CHEBI:57597"/>
    </ligand>
</feature>
<feature type="binding site" evidence="16">
    <location>
        <position position="253"/>
    </location>
    <ligand>
        <name>NAD(+)</name>
        <dbReference type="ChEBI" id="CHEBI:57540"/>
    </ligand>
</feature>
<dbReference type="PANTHER" id="PTHR11728">
    <property type="entry name" value="GLYCEROL-3-PHOSPHATE DEHYDROGENASE"/>
    <property type="match status" value="1"/>
</dbReference>
<dbReference type="NCBIfam" id="NF000940">
    <property type="entry name" value="PRK00094.1-2"/>
    <property type="match status" value="1"/>
</dbReference>
<dbReference type="InterPro" id="IPR036291">
    <property type="entry name" value="NAD(P)-bd_dom_sf"/>
</dbReference>
<dbReference type="GO" id="GO:0008654">
    <property type="term" value="P:phospholipid biosynthetic process"/>
    <property type="evidence" value="ECO:0007669"/>
    <property type="project" value="UniProtKB-KW"/>
</dbReference>
<evidence type="ECO:0000259" key="19">
    <source>
        <dbReference type="Pfam" id="PF07479"/>
    </source>
</evidence>
<dbReference type="AlphaFoldDB" id="A0A921IV34"/>
<keyword evidence="7 13" id="KW-0594">Phospholipid biosynthesis</keyword>
<keyword evidence="6 13" id="KW-0443">Lipid metabolism</keyword>
<dbReference type="InterPro" id="IPR011128">
    <property type="entry name" value="G3P_DH_NAD-dep_N"/>
</dbReference>
<reference evidence="20" key="2">
    <citation type="submission" date="2021-09" db="EMBL/GenBank/DDBJ databases">
        <authorList>
            <person name="Gilroy R."/>
        </authorList>
    </citation>
    <scope>NUCLEOTIDE SEQUENCE</scope>
    <source>
        <strain evidence="20">ChiHjej13B12-9602</strain>
    </source>
</reference>